<dbReference type="Proteomes" id="UP000014680">
    <property type="component" value="Unassembled WGS sequence"/>
</dbReference>
<dbReference type="EMBL" id="KB206332">
    <property type="protein sequence ID" value="ELP92655.1"/>
    <property type="molecule type" value="Genomic_DNA"/>
</dbReference>
<organism evidence="2 3">
    <name type="scientific">Entamoeba invadens IP1</name>
    <dbReference type="NCBI Taxonomy" id="370355"/>
    <lineage>
        <taxon>Eukaryota</taxon>
        <taxon>Amoebozoa</taxon>
        <taxon>Evosea</taxon>
        <taxon>Archamoebae</taxon>
        <taxon>Mastigamoebida</taxon>
        <taxon>Entamoebidae</taxon>
        <taxon>Entamoeba</taxon>
    </lineage>
</organism>
<feature type="chain" id="PRO_5001991112" description="Furin repeat-containing protein" evidence="1">
    <location>
        <begin position="18"/>
        <end position="196"/>
    </location>
</feature>
<gene>
    <name evidence="2" type="ORF">EIN_369770</name>
</gene>
<accession>A0A0A1UBR7</accession>
<proteinExistence type="predicted"/>
<dbReference type="VEuPathDB" id="AmoebaDB:EIN_369770"/>
<feature type="signal peptide" evidence="1">
    <location>
        <begin position="1"/>
        <end position="17"/>
    </location>
</feature>
<keyword evidence="1" id="KW-0732">Signal</keyword>
<evidence type="ECO:0000256" key="1">
    <source>
        <dbReference type="SAM" id="SignalP"/>
    </source>
</evidence>
<dbReference type="AlphaFoldDB" id="A0A0A1UBR7"/>
<reference evidence="2 3" key="1">
    <citation type="submission" date="2012-10" db="EMBL/GenBank/DDBJ databases">
        <authorList>
            <person name="Zafar N."/>
            <person name="Inman J."/>
            <person name="Hall N."/>
            <person name="Lorenzi H."/>
            <person name="Caler E."/>
        </authorList>
    </citation>
    <scope>NUCLEOTIDE SEQUENCE [LARGE SCALE GENOMIC DNA]</scope>
    <source>
        <strain evidence="2 3">IP1</strain>
    </source>
</reference>
<dbReference type="InterPro" id="IPR009030">
    <property type="entry name" value="Growth_fac_rcpt_cys_sf"/>
</dbReference>
<evidence type="ECO:0000313" key="3">
    <source>
        <dbReference type="Proteomes" id="UP000014680"/>
    </source>
</evidence>
<protein>
    <recommendedName>
        <fullName evidence="4">Furin repeat-containing protein</fullName>
    </recommendedName>
</protein>
<evidence type="ECO:0008006" key="4">
    <source>
        <dbReference type="Google" id="ProtNLM"/>
    </source>
</evidence>
<dbReference type="OrthoDB" id="28236at2759"/>
<keyword evidence="3" id="KW-1185">Reference proteome</keyword>
<dbReference type="GeneID" id="14891658"/>
<dbReference type="SUPFAM" id="SSF57184">
    <property type="entry name" value="Growth factor receptor domain"/>
    <property type="match status" value="1"/>
</dbReference>
<evidence type="ECO:0000313" key="2">
    <source>
        <dbReference type="EMBL" id="ELP92655.1"/>
    </source>
</evidence>
<dbReference type="RefSeq" id="XP_004259426.1">
    <property type="nucleotide sequence ID" value="XM_004259378.1"/>
</dbReference>
<dbReference type="KEGG" id="eiv:EIN_369770"/>
<sequence>MLKMVILPLLFISYVNAQCNAAAGQVAFADDGKCRDCDGIFPGCSKCTEAACSECKAGFKFDNGVCTYLNGFKDDTTCLDNYVKVGSTCQYCLHCSGKCEAEKLCTGCDEGYYLVNGHCLACSRCKAGKCTVSGGCSECEDNYFVKAKQCNTCGQCATGKCSSTGCTQCVSDKYTLKDGVCTLPLKSLFPSFDKLH</sequence>
<name>A0A0A1UBR7_ENTIV</name>